<evidence type="ECO:0000313" key="3">
    <source>
        <dbReference type="Proteomes" id="UP000295131"/>
    </source>
</evidence>
<organism evidence="2 3">
    <name type="scientific">Pseudohoeflea suaedae</name>
    <dbReference type="NCBI Taxonomy" id="877384"/>
    <lineage>
        <taxon>Bacteria</taxon>
        <taxon>Pseudomonadati</taxon>
        <taxon>Pseudomonadota</taxon>
        <taxon>Alphaproteobacteria</taxon>
        <taxon>Hyphomicrobiales</taxon>
        <taxon>Rhizobiaceae</taxon>
        <taxon>Pseudohoeflea</taxon>
    </lineage>
</organism>
<dbReference type="SUPFAM" id="SSF47598">
    <property type="entry name" value="Ribbon-helix-helix"/>
    <property type="match status" value="1"/>
</dbReference>
<dbReference type="InterPro" id="IPR010985">
    <property type="entry name" value="Ribbon_hlx_hlx"/>
</dbReference>
<keyword evidence="3" id="KW-1185">Reference proteome</keyword>
<dbReference type="Gene3D" id="1.10.1220.10">
    <property type="entry name" value="Met repressor-like"/>
    <property type="match status" value="1"/>
</dbReference>
<dbReference type="InterPro" id="IPR013321">
    <property type="entry name" value="Arc_rbn_hlx_hlx"/>
</dbReference>
<evidence type="ECO:0000259" key="1">
    <source>
        <dbReference type="Pfam" id="PF22513"/>
    </source>
</evidence>
<reference evidence="2 3" key="1">
    <citation type="journal article" date="2013" name="Int. J. Syst. Evol. Microbiol.">
        <title>Hoeflea suaedae sp. nov., an endophytic bacterium isolated from the root of the halophyte Suaeda maritima.</title>
        <authorList>
            <person name="Chung E.J."/>
            <person name="Park J.A."/>
            <person name="Pramanik P."/>
            <person name="Bibi F."/>
            <person name="Jeon C.O."/>
            <person name="Chung Y.R."/>
        </authorList>
    </citation>
    <scope>NUCLEOTIDE SEQUENCE [LARGE SCALE GENOMIC DNA]</scope>
    <source>
        <strain evidence="2 3">YC6898</strain>
    </source>
</reference>
<sequence>MAQIVVRQLDDTVLEAVKARAVANQRSTEAEVRAILASAVGLSPATGAPHAQQPGRFSDFVGIASQRRGQDEIDAYVASLRNEWER</sequence>
<accession>A0A4R5PJC8</accession>
<name>A0A4R5PJC8_9HYPH</name>
<dbReference type="RefSeq" id="WP_133284459.1">
    <property type="nucleotide sequence ID" value="NZ_SMSI01000002.1"/>
</dbReference>
<gene>
    <name evidence="2" type="ORF">E2A64_10535</name>
</gene>
<dbReference type="EMBL" id="SMSI01000002">
    <property type="protein sequence ID" value="TDH35759.1"/>
    <property type="molecule type" value="Genomic_DNA"/>
</dbReference>
<feature type="domain" description="Antitoxin FitA-like ribbon-helix-helix" evidence="1">
    <location>
        <begin position="2"/>
        <end position="40"/>
    </location>
</feature>
<dbReference type="Pfam" id="PF22513">
    <property type="entry name" value="FitA-like_RHH"/>
    <property type="match status" value="1"/>
</dbReference>
<comment type="caution">
    <text evidence="2">The sequence shown here is derived from an EMBL/GenBank/DDBJ whole genome shotgun (WGS) entry which is preliminary data.</text>
</comment>
<proteinExistence type="predicted"/>
<dbReference type="OrthoDB" id="2389872at2"/>
<protein>
    <recommendedName>
        <fullName evidence="1">Antitoxin FitA-like ribbon-helix-helix domain-containing protein</fullName>
    </recommendedName>
</protein>
<dbReference type="InterPro" id="IPR053853">
    <property type="entry name" value="FitA-like_RHH"/>
</dbReference>
<dbReference type="Proteomes" id="UP000295131">
    <property type="component" value="Unassembled WGS sequence"/>
</dbReference>
<evidence type="ECO:0000313" key="2">
    <source>
        <dbReference type="EMBL" id="TDH35759.1"/>
    </source>
</evidence>
<dbReference type="AlphaFoldDB" id="A0A4R5PJC8"/>
<dbReference type="GO" id="GO:0006355">
    <property type="term" value="P:regulation of DNA-templated transcription"/>
    <property type="evidence" value="ECO:0007669"/>
    <property type="project" value="InterPro"/>
</dbReference>